<dbReference type="PANTHER" id="PTHR34069:SF2">
    <property type="entry name" value="BETA-KETOACYL-[ACYL-CARRIER-PROTEIN] SYNTHASE III"/>
    <property type="match status" value="1"/>
</dbReference>
<accession>A0A934NVA3</accession>
<keyword evidence="7" id="KW-0443">Lipid metabolism</keyword>
<evidence type="ECO:0000259" key="10">
    <source>
        <dbReference type="Pfam" id="PF08541"/>
    </source>
</evidence>
<keyword evidence="9" id="KW-0012">Acyltransferase</keyword>
<dbReference type="InterPro" id="IPR004655">
    <property type="entry name" value="FabH"/>
</dbReference>
<dbReference type="AlphaFoldDB" id="A0A934NVA3"/>
<name>A0A934NVA3_9NOCA</name>
<evidence type="ECO:0000256" key="7">
    <source>
        <dbReference type="ARBA" id="ARBA00023098"/>
    </source>
</evidence>
<dbReference type="GO" id="GO:0006633">
    <property type="term" value="P:fatty acid biosynthetic process"/>
    <property type="evidence" value="ECO:0007669"/>
    <property type="project" value="UniProtKB-KW"/>
</dbReference>
<dbReference type="EMBL" id="JAEMNV010000010">
    <property type="protein sequence ID" value="MBJ8342191.1"/>
    <property type="molecule type" value="Genomic_DNA"/>
</dbReference>
<dbReference type="Pfam" id="PF08541">
    <property type="entry name" value="ACP_syn_III_C"/>
    <property type="match status" value="1"/>
</dbReference>
<keyword evidence="4" id="KW-0444">Lipid biosynthesis</keyword>
<keyword evidence="6" id="KW-0276">Fatty acid metabolism</keyword>
<evidence type="ECO:0000313" key="13">
    <source>
        <dbReference type="Proteomes" id="UP000655868"/>
    </source>
</evidence>
<dbReference type="Proteomes" id="UP000655868">
    <property type="component" value="Unassembled WGS sequence"/>
</dbReference>
<gene>
    <name evidence="12" type="ORF">JGU71_25195</name>
</gene>
<dbReference type="SUPFAM" id="SSF53901">
    <property type="entry name" value="Thiolase-like"/>
    <property type="match status" value="1"/>
</dbReference>
<evidence type="ECO:0000256" key="2">
    <source>
        <dbReference type="ARBA" id="ARBA00008642"/>
    </source>
</evidence>
<dbReference type="InterPro" id="IPR013747">
    <property type="entry name" value="ACP_syn_III_C"/>
</dbReference>
<evidence type="ECO:0000256" key="3">
    <source>
        <dbReference type="ARBA" id="ARBA00022490"/>
    </source>
</evidence>
<comment type="pathway">
    <text evidence="1">Lipid metabolism.</text>
</comment>
<dbReference type="InterPro" id="IPR016039">
    <property type="entry name" value="Thiolase-like"/>
</dbReference>
<dbReference type="InterPro" id="IPR013751">
    <property type="entry name" value="ACP_syn_III_N"/>
</dbReference>
<organism evidence="12 13">
    <name type="scientific">Antrihabitans stalagmiti</name>
    <dbReference type="NCBI Taxonomy" id="2799499"/>
    <lineage>
        <taxon>Bacteria</taxon>
        <taxon>Bacillati</taxon>
        <taxon>Actinomycetota</taxon>
        <taxon>Actinomycetes</taxon>
        <taxon>Mycobacteriales</taxon>
        <taxon>Nocardiaceae</taxon>
        <taxon>Antrihabitans</taxon>
    </lineage>
</organism>
<evidence type="ECO:0000256" key="5">
    <source>
        <dbReference type="ARBA" id="ARBA00022679"/>
    </source>
</evidence>
<dbReference type="Gene3D" id="3.40.47.10">
    <property type="match status" value="2"/>
</dbReference>
<evidence type="ECO:0000256" key="1">
    <source>
        <dbReference type="ARBA" id="ARBA00005189"/>
    </source>
</evidence>
<evidence type="ECO:0000259" key="11">
    <source>
        <dbReference type="Pfam" id="PF08545"/>
    </source>
</evidence>
<dbReference type="GO" id="GO:0004315">
    <property type="term" value="F:3-oxoacyl-[acyl-carrier-protein] synthase activity"/>
    <property type="evidence" value="ECO:0007669"/>
    <property type="project" value="InterPro"/>
</dbReference>
<protein>
    <submittedName>
        <fullName evidence="12">Ketoacyl-ACP synthase III</fullName>
    </submittedName>
</protein>
<dbReference type="CDD" id="cd00830">
    <property type="entry name" value="KAS_III"/>
    <property type="match status" value="1"/>
</dbReference>
<evidence type="ECO:0000313" key="12">
    <source>
        <dbReference type="EMBL" id="MBJ8342191.1"/>
    </source>
</evidence>
<evidence type="ECO:0000256" key="8">
    <source>
        <dbReference type="ARBA" id="ARBA00023160"/>
    </source>
</evidence>
<evidence type="ECO:0000256" key="9">
    <source>
        <dbReference type="ARBA" id="ARBA00023315"/>
    </source>
</evidence>
<keyword evidence="3" id="KW-0963">Cytoplasm</keyword>
<feature type="domain" description="Beta-ketoacyl-[acyl-carrier-protein] synthase III N-terminal" evidence="11">
    <location>
        <begin position="117"/>
        <end position="194"/>
    </location>
</feature>
<evidence type="ECO:0000256" key="6">
    <source>
        <dbReference type="ARBA" id="ARBA00022832"/>
    </source>
</evidence>
<keyword evidence="5" id="KW-0808">Transferase</keyword>
<dbReference type="RefSeq" id="WP_199707550.1">
    <property type="nucleotide sequence ID" value="NZ_JAEMNV010000010.1"/>
</dbReference>
<evidence type="ECO:0000256" key="4">
    <source>
        <dbReference type="ARBA" id="ARBA00022516"/>
    </source>
</evidence>
<dbReference type="PANTHER" id="PTHR34069">
    <property type="entry name" value="3-OXOACYL-[ACYL-CARRIER-PROTEIN] SYNTHASE 3"/>
    <property type="match status" value="1"/>
</dbReference>
<dbReference type="Pfam" id="PF08545">
    <property type="entry name" value="ACP_syn_III"/>
    <property type="match status" value="1"/>
</dbReference>
<keyword evidence="8" id="KW-0275">Fatty acid biosynthesis</keyword>
<dbReference type="NCBIfam" id="NF006829">
    <property type="entry name" value="PRK09352.1"/>
    <property type="match status" value="1"/>
</dbReference>
<sequence>MTAPIATLQSVEHTAILGLGVYRPERLVPNSEIVDAIDSSDEWIQTRSGIKARRFAGEDESIIGMSVAASKDALAASGITADQIGAVIVSTSSRLVLGPAAGPQVATLLGMADTAGFDVGAGCSGFCYGLTIANGLIRGGTAKYVLVVGVERLSDLLDRADRTTAFIFADGAGAAVVGPSDVEGIGPVSWGSDGSQWEAIWQDKDFGTYFDEVAAAEAAGTTSVRPYIRMQGTKVFRWAATFLEQACRSAVDRAGLTMDDIDVFIPHQANLRITQALTRVLKLREDCVVAKDIVETGNTSAASIPLAIEEVLRSGQAKPGDVALVMAFGAGLAYAGHVLRLPKITAE</sequence>
<reference evidence="12" key="1">
    <citation type="submission" date="2020-12" db="EMBL/GenBank/DDBJ databases">
        <title>Antrihabitans popcorni sp. nov. and Antrihabitans auranticaus sp. nov., isolated from a larva cave.</title>
        <authorList>
            <person name="Lee S.D."/>
            <person name="Kim I.S."/>
        </authorList>
    </citation>
    <scope>NUCLEOTIDE SEQUENCE</scope>
    <source>
        <strain evidence="12">YC3-6</strain>
    </source>
</reference>
<comment type="similarity">
    <text evidence="2">Belongs to the thiolase-like superfamily. FabH family.</text>
</comment>
<keyword evidence="13" id="KW-1185">Reference proteome</keyword>
<feature type="domain" description="Beta-ketoacyl-[acyl-carrier-protein] synthase III C-terminal" evidence="10">
    <location>
        <begin position="252"/>
        <end position="340"/>
    </location>
</feature>
<proteinExistence type="inferred from homology"/>
<dbReference type="GO" id="GO:0044550">
    <property type="term" value="P:secondary metabolite biosynthetic process"/>
    <property type="evidence" value="ECO:0007669"/>
    <property type="project" value="TreeGrafter"/>
</dbReference>
<comment type="caution">
    <text evidence="12">The sequence shown here is derived from an EMBL/GenBank/DDBJ whole genome shotgun (WGS) entry which is preliminary data.</text>
</comment>
<dbReference type="NCBIfam" id="TIGR00747">
    <property type="entry name" value="fabH"/>
    <property type="match status" value="1"/>
</dbReference>